<reference evidence="7" key="1">
    <citation type="journal article" date="2020" name="Fungal Divers.">
        <title>Resolving the Mortierellaceae phylogeny through synthesis of multi-gene phylogenetics and phylogenomics.</title>
        <authorList>
            <person name="Vandepol N."/>
            <person name="Liber J."/>
            <person name="Desiro A."/>
            <person name="Na H."/>
            <person name="Kennedy M."/>
            <person name="Barry K."/>
            <person name="Grigoriev I.V."/>
            <person name="Miller A.N."/>
            <person name="O'Donnell K."/>
            <person name="Stajich J.E."/>
            <person name="Bonito G."/>
        </authorList>
    </citation>
    <scope>NUCLEOTIDE SEQUENCE</scope>
    <source>
        <strain evidence="7">BC1065</strain>
    </source>
</reference>
<dbReference type="Pfam" id="PF08551">
    <property type="entry name" value="DUF1751"/>
    <property type="match status" value="1"/>
</dbReference>
<dbReference type="PANTHER" id="PTHR13377">
    <property type="entry name" value="PLACENTAL PROTEIN 6"/>
    <property type="match status" value="1"/>
</dbReference>
<gene>
    <name evidence="7" type="ORF">DFQ27_008962</name>
</gene>
<keyword evidence="4 6" id="KW-0472">Membrane</keyword>
<feature type="compositionally biased region" description="Low complexity" evidence="5">
    <location>
        <begin position="397"/>
        <end position="415"/>
    </location>
</feature>
<proteinExistence type="predicted"/>
<feature type="transmembrane region" description="Helical" evidence="6">
    <location>
        <begin position="57"/>
        <end position="73"/>
    </location>
</feature>
<sequence>MSLFANWKSNLTNVPPLTKSVVTAMTVLSLLGQVLKIRGMLQADMDHDGVPEMEIPSVYLINAALFLGCGKYLERAWGSRELFKYMAVSSIGTMVAVYITCLSEYLIRDNSAMMDVHAHGLTCLLAGFLVGFKQLVPEHLITLVGALSIRVKSLPLLFAVFMAVVGVVFSTQVQFLMALYGLLISWTYARFIKVADGAKGDRSETFSLASFFPEILQPPVKVVSNFFFGLLVKAKICSPIGYAGFHYDLENPQMSGMGHTFTQPGSLRAEAERRRALALKALDMRLHAAAGNSGSGVGGSRTTFSASVGGSALGSSSSPATSSSGAAPVSLLSLSADPVLPASTDLDDDDEVLFDADKMDERPLSSVVVVSKSGTAPVASVTTTTTTTDGLVASVSTATSSAASTPAPTTVASSTKADTSKSQ</sequence>
<evidence type="ECO:0000256" key="6">
    <source>
        <dbReference type="SAM" id="Phobius"/>
    </source>
</evidence>
<feature type="transmembrane region" description="Helical" evidence="6">
    <location>
        <begin position="85"/>
        <end position="106"/>
    </location>
</feature>
<dbReference type="OrthoDB" id="73612at2759"/>
<comment type="caution">
    <text evidence="7">The sequence shown here is derived from an EMBL/GenBank/DDBJ whole genome shotgun (WGS) entry which is preliminary data.</text>
</comment>
<evidence type="ECO:0008006" key="9">
    <source>
        <dbReference type="Google" id="ProtNLM"/>
    </source>
</evidence>
<dbReference type="GO" id="GO:0016020">
    <property type="term" value="C:membrane"/>
    <property type="evidence" value="ECO:0007669"/>
    <property type="project" value="UniProtKB-SubCell"/>
</dbReference>
<evidence type="ECO:0000256" key="2">
    <source>
        <dbReference type="ARBA" id="ARBA00022692"/>
    </source>
</evidence>
<dbReference type="InterPro" id="IPR035952">
    <property type="entry name" value="Rhomboid-like_sf"/>
</dbReference>
<feature type="transmembrane region" description="Helical" evidence="6">
    <location>
        <begin position="20"/>
        <end position="37"/>
    </location>
</feature>
<accession>A0A9P6PRS4</accession>
<evidence type="ECO:0000256" key="5">
    <source>
        <dbReference type="SAM" id="MobiDB-lite"/>
    </source>
</evidence>
<keyword evidence="3 6" id="KW-1133">Transmembrane helix</keyword>
<dbReference type="InterPro" id="IPR013861">
    <property type="entry name" value="TMEM115/Pdh1/Rbl19"/>
</dbReference>
<name>A0A9P6PRS4_9FUNG</name>
<dbReference type="EMBL" id="JAAAJB010000784">
    <property type="protein sequence ID" value="KAG0251157.1"/>
    <property type="molecule type" value="Genomic_DNA"/>
</dbReference>
<dbReference type="SUPFAM" id="SSF144091">
    <property type="entry name" value="Rhomboid-like"/>
    <property type="match status" value="1"/>
</dbReference>
<feature type="transmembrane region" description="Helical" evidence="6">
    <location>
        <begin position="156"/>
        <end position="183"/>
    </location>
</feature>
<dbReference type="SMART" id="SM01160">
    <property type="entry name" value="DUF1751"/>
    <property type="match status" value="1"/>
</dbReference>
<evidence type="ECO:0000256" key="3">
    <source>
        <dbReference type="ARBA" id="ARBA00022989"/>
    </source>
</evidence>
<organism evidence="7 8">
    <name type="scientific">Actinomortierella ambigua</name>
    <dbReference type="NCBI Taxonomy" id="1343610"/>
    <lineage>
        <taxon>Eukaryota</taxon>
        <taxon>Fungi</taxon>
        <taxon>Fungi incertae sedis</taxon>
        <taxon>Mucoromycota</taxon>
        <taxon>Mortierellomycotina</taxon>
        <taxon>Mortierellomycetes</taxon>
        <taxon>Mortierellales</taxon>
        <taxon>Mortierellaceae</taxon>
        <taxon>Actinomortierella</taxon>
    </lineage>
</organism>
<dbReference type="PANTHER" id="PTHR13377:SF3">
    <property type="entry name" value="TRANSMEMBRANE PROTEIN 115"/>
    <property type="match status" value="1"/>
</dbReference>
<keyword evidence="2 6" id="KW-0812">Transmembrane</keyword>
<keyword evidence="8" id="KW-1185">Reference proteome</keyword>
<evidence type="ECO:0000256" key="1">
    <source>
        <dbReference type="ARBA" id="ARBA00004141"/>
    </source>
</evidence>
<dbReference type="GO" id="GO:0006890">
    <property type="term" value="P:retrograde vesicle-mediated transport, Golgi to endoplasmic reticulum"/>
    <property type="evidence" value="ECO:0007669"/>
    <property type="project" value="InterPro"/>
</dbReference>
<comment type="subcellular location">
    <subcellularLocation>
        <location evidence="1">Membrane</location>
        <topology evidence="1">Multi-pass membrane protein</topology>
    </subcellularLocation>
</comment>
<evidence type="ECO:0000313" key="8">
    <source>
        <dbReference type="Proteomes" id="UP000807716"/>
    </source>
</evidence>
<dbReference type="AlphaFoldDB" id="A0A9P6PRS4"/>
<feature type="region of interest" description="Disordered" evidence="5">
    <location>
        <begin position="397"/>
        <end position="423"/>
    </location>
</feature>
<protein>
    <recommendedName>
        <fullName evidence="9">DUF1751-domain-containing protein</fullName>
    </recommendedName>
</protein>
<dbReference type="GO" id="GO:0005794">
    <property type="term" value="C:Golgi apparatus"/>
    <property type="evidence" value="ECO:0007669"/>
    <property type="project" value="TreeGrafter"/>
</dbReference>
<evidence type="ECO:0000313" key="7">
    <source>
        <dbReference type="EMBL" id="KAG0251157.1"/>
    </source>
</evidence>
<dbReference type="Proteomes" id="UP000807716">
    <property type="component" value="Unassembled WGS sequence"/>
</dbReference>
<evidence type="ECO:0000256" key="4">
    <source>
        <dbReference type="ARBA" id="ARBA00023136"/>
    </source>
</evidence>